<protein>
    <submittedName>
        <fullName evidence="5">IRG-type G domain-containing protein</fullName>
    </submittedName>
</protein>
<name>A0A914Z2H6_9BILA</name>
<reference evidence="5" key="1">
    <citation type="submission" date="2022-11" db="UniProtKB">
        <authorList>
            <consortium name="WormBaseParasite"/>
        </authorList>
    </citation>
    <scope>IDENTIFICATION</scope>
</reference>
<dbReference type="GO" id="GO:0016020">
    <property type="term" value="C:membrane"/>
    <property type="evidence" value="ECO:0007669"/>
    <property type="project" value="InterPro"/>
</dbReference>
<evidence type="ECO:0000256" key="1">
    <source>
        <dbReference type="ARBA" id="ARBA00005429"/>
    </source>
</evidence>
<dbReference type="PANTHER" id="PTHR14143">
    <property type="entry name" value="INTERFERON-INDUCIBLE GTPASE FAMILY MEMBER"/>
    <property type="match status" value="1"/>
</dbReference>
<dbReference type="SUPFAM" id="SSF52540">
    <property type="entry name" value="P-loop containing nucleoside triphosphate hydrolases"/>
    <property type="match status" value="1"/>
</dbReference>
<accession>A0A914Z2H6</accession>
<dbReference type="InterPro" id="IPR027417">
    <property type="entry name" value="P-loop_NTPase"/>
</dbReference>
<dbReference type="AlphaFoldDB" id="A0A914Z2H6"/>
<proteinExistence type="inferred from homology"/>
<keyword evidence="4" id="KW-1185">Reference proteome</keyword>
<dbReference type="Proteomes" id="UP000887577">
    <property type="component" value="Unplaced"/>
</dbReference>
<sequence length="339" mass="40254">MEEERRRQEEAEQRYKREQEQRKREEEIQKREREEAAEKEREILKEMHARDQKHTENVIKMQKEMHNASLQAQKEKEEQIRHEREIQQQMAEKQLKEMQEMHKEEINASQNRHDEMMKCMTEQLQIQKEQNEKLTQNLSDLLQQFTQSRNNFLAYVKEKPQHDIVVAEEMEEILQKAKADLKLDTVNCYNFAFVGHTKTGKSSLINAIRGLEDNHSDAAMVGITETTHEIKPYTFPDPQFKHVMIYDMPGAGTLTHDANSYYHDKCLCAFDCLIIFTQDTLGREEINFAIQSLRYNQPVAFVRSRCDIVLDNAKKKREINKIDQNAVFNYINKSKHLSH</sequence>
<dbReference type="InterPro" id="IPR030385">
    <property type="entry name" value="G_IRG_dom"/>
</dbReference>
<dbReference type="InterPro" id="IPR007743">
    <property type="entry name" value="Immunity-related_GTPase-like"/>
</dbReference>
<evidence type="ECO:0000256" key="2">
    <source>
        <dbReference type="SAM" id="MobiDB-lite"/>
    </source>
</evidence>
<dbReference type="Gene3D" id="3.40.50.300">
    <property type="entry name" value="P-loop containing nucleotide triphosphate hydrolases"/>
    <property type="match status" value="1"/>
</dbReference>
<organism evidence="4 5">
    <name type="scientific">Panagrolaimus superbus</name>
    <dbReference type="NCBI Taxonomy" id="310955"/>
    <lineage>
        <taxon>Eukaryota</taxon>
        <taxon>Metazoa</taxon>
        <taxon>Ecdysozoa</taxon>
        <taxon>Nematoda</taxon>
        <taxon>Chromadorea</taxon>
        <taxon>Rhabditida</taxon>
        <taxon>Tylenchina</taxon>
        <taxon>Panagrolaimomorpha</taxon>
        <taxon>Panagrolaimoidea</taxon>
        <taxon>Panagrolaimidae</taxon>
        <taxon>Panagrolaimus</taxon>
    </lineage>
</organism>
<comment type="similarity">
    <text evidence="1">Belongs to the TRAFAC class dynamin-like GTPase superfamily. IRG family.</text>
</comment>
<evidence type="ECO:0000313" key="4">
    <source>
        <dbReference type="Proteomes" id="UP000887577"/>
    </source>
</evidence>
<evidence type="ECO:0000313" key="5">
    <source>
        <dbReference type="WBParaSite" id="PSU_v2.g6276.t1"/>
    </source>
</evidence>
<evidence type="ECO:0000259" key="3">
    <source>
        <dbReference type="PROSITE" id="PS51716"/>
    </source>
</evidence>
<dbReference type="PANTHER" id="PTHR14143:SF1">
    <property type="entry name" value="IRG-TYPE G DOMAIN-CONTAINING PROTEIN"/>
    <property type="match status" value="1"/>
</dbReference>
<dbReference type="GO" id="GO:0005525">
    <property type="term" value="F:GTP binding"/>
    <property type="evidence" value="ECO:0007669"/>
    <property type="project" value="InterPro"/>
</dbReference>
<feature type="domain" description="IRG-type G" evidence="3">
    <location>
        <begin position="187"/>
        <end position="339"/>
    </location>
</feature>
<feature type="region of interest" description="Disordered" evidence="2">
    <location>
        <begin position="1"/>
        <end position="39"/>
    </location>
</feature>
<dbReference type="PROSITE" id="PS51716">
    <property type="entry name" value="G_IRG"/>
    <property type="match status" value="1"/>
</dbReference>
<dbReference type="WBParaSite" id="PSU_v2.g6276.t1">
    <property type="protein sequence ID" value="PSU_v2.g6276.t1"/>
    <property type="gene ID" value="PSU_v2.g6276"/>
</dbReference>
<dbReference type="Pfam" id="PF05049">
    <property type="entry name" value="IIGP"/>
    <property type="match status" value="1"/>
</dbReference>